<dbReference type="InterPro" id="IPR011021">
    <property type="entry name" value="Arrestin-like_N"/>
</dbReference>
<feature type="compositionally biased region" description="Polar residues" evidence="1">
    <location>
        <begin position="587"/>
        <end position="599"/>
    </location>
</feature>
<feature type="compositionally biased region" description="Basic residues" evidence="1">
    <location>
        <begin position="537"/>
        <end position="548"/>
    </location>
</feature>
<name>A0AAD7V2X0_9FUNG</name>
<feature type="compositionally biased region" description="Basic residues" evidence="1">
    <location>
        <begin position="515"/>
        <end position="525"/>
    </location>
</feature>
<organism evidence="3 4">
    <name type="scientific">Lichtheimia ornata</name>
    <dbReference type="NCBI Taxonomy" id="688661"/>
    <lineage>
        <taxon>Eukaryota</taxon>
        <taxon>Fungi</taxon>
        <taxon>Fungi incertae sedis</taxon>
        <taxon>Mucoromycota</taxon>
        <taxon>Mucoromycotina</taxon>
        <taxon>Mucoromycetes</taxon>
        <taxon>Mucorales</taxon>
        <taxon>Lichtheimiaceae</taxon>
        <taxon>Lichtheimia</taxon>
    </lineage>
</organism>
<feature type="region of interest" description="Disordered" evidence="1">
    <location>
        <begin position="407"/>
        <end position="452"/>
    </location>
</feature>
<evidence type="ECO:0000259" key="2">
    <source>
        <dbReference type="SMART" id="SM01017"/>
    </source>
</evidence>
<feature type="region of interest" description="Disordered" evidence="1">
    <location>
        <begin position="511"/>
        <end position="599"/>
    </location>
</feature>
<feature type="compositionally biased region" description="Low complexity" evidence="1">
    <location>
        <begin position="414"/>
        <end position="426"/>
    </location>
</feature>
<evidence type="ECO:0000313" key="4">
    <source>
        <dbReference type="Proteomes" id="UP001234581"/>
    </source>
</evidence>
<proteinExistence type="predicted"/>
<dbReference type="Pfam" id="PF00339">
    <property type="entry name" value="Arrestin_N"/>
    <property type="match status" value="1"/>
</dbReference>
<evidence type="ECO:0000256" key="1">
    <source>
        <dbReference type="SAM" id="MobiDB-lite"/>
    </source>
</evidence>
<dbReference type="RefSeq" id="XP_058342035.1">
    <property type="nucleotide sequence ID" value="XM_058487220.1"/>
</dbReference>
<dbReference type="InterPro" id="IPR014756">
    <property type="entry name" value="Ig_E-set"/>
</dbReference>
<dbReference type="AlphaFoldDB" id="A0AAD7V2X0"/>
<dbReference type="Proteomes" id="UP001234581">
    <property type="component" value="Unassembled WGS sequence"/>
</dbReference>
<dbReference type="GeneID" id="83214611"/>
<feature type="compositionally biased region" description="Low complexity" evidence="1">
    <location>
        <begin position="526"/>
        <end position="536"/>
    </location>
</feature>
<dbReference type="SUPFAM" id="SSF81296">
    <property type="entry name" value="E set domains"/>
    <property type="match status" value="1"/>
</dbReference>
<reference evidence="3 4" key="1">
    <citation type="submission" date="2023-03" db="EMBL/GenBank/DDBJ databases">
        <title>Genome sequence of Lichtheimia ornata CBS 291.66.</title>
        <authorList>
            <person name="Mohabir J.T."/>
            <person name="Shea T.P."/>
            <person name="Kurbessoian T."/>
            <person name="Berby B."/>
            <person name="Fontaine J."/>
            <person name="Livny J."/>
            <person name="Gnirke A."/>
            <person name="Stajich J.E."/>
            <person name="Cuomo C.A."/>
        </authorList>
    </citation>
    <scope>NUCLEOTIDE SEQUENCE [LARGE SCALE GENOMIC DNA]</scope>
    <source>
        <strain evidence="3">CBS 291.66</strain>
    </source>
</reference>
<comment type="caution">
    <text evidence="3">The sequence shown here is derived from an EMBL/GenBank/DDBJ whole genome shotgun (WGS) entry which is preliminary data.</text>
</comment>
<keyword evidence="4" id="KW-1185">Reference proteome</keyword>
<evidence type="ECO:0000313" key="3">
    <source>
        <dbReference type="EMBL" id="KAJ8657122.1"/>
    </source>
</evidence>
<dbReference type="SMART" id="SM01017">
    <property type="entry name" value="Arrestin_C"/>
    <property type="match status" value="1"/>
</dbReference>
<dbReference type="InterPro" id="IPR011022">
    <property type="entry name" value="Arrestin_C-like"/>
</dbReference>
<protein>
    <recommendedName>
        <fullName evidence="2">Arrestin C-terminal-like domain-containing protein</fullName>
    </recommendedName>
</protein>
<feature type="compositionally biased region" description="Pro residues" evidence="1">
    <location>
        <begin position="551"/>
        <end position="562"/>
    </location>
</feature>
<dbReference type="EMBL" id="JARTCD010000034">
    <property type="protein sequence ID" value="KAJ8657122.1"/>
    <property type="molecule type" value="Genomic_DNA"/>
</dbReference>
<accession>A0AAD7V2X0</accession>
<sequence length="599" mass="67215">METTISHSQSSFVYQVAPTDLLSIELNEPERTYFPGEQITGTVHIGLKFPTPLSRVAIHLSCKARLGRRNKLPLFVVTLPPTNITPGCSRVPFTITVPADIPSSVNHEKVPGKIEYKVKAVYEASDLPSSVWPKASLDIRVHERISTQSEKYQKDLTSEGKLSFQIPHDIILKQCTFRKGDTHTALAWLHIPRSCFLPDEIIPFTLRVQHFAPIRQMDGVTAYLDRITQTLSDNQGQTIDTTTVHRITLPLSCDEDNFQAKFTCNKLTVPSDTPPTLEKEQYPLRVTYRIRVVINMDMDALPLRKRDRMASYMYMGRKMRLSDDEQAGGPTITLDVPIKVGTTDQVDVSTPTSCLHKSVFDGGFGFFQQGERPFPFSPLLGPPPAYGSIDEKNSAADNTMSVVMKRLSYPPSDSNSSNSSSNNSNSIVVMSSTTPPQPSQPPPPPPPPLPQSLLVEDQLAIARQPSAPSLQEIEKPSLLTSRYSYSETSSSSVDSDVKYAMHARSWSVPAEYSHNPHHHQHHHYQYHYQQQQQSHAYNHHHHHHHHHPSPLMIPPPPPPPQYQPHTSPMPSIAKLQIVTSPPPVPNPHQQQRYLRPSNK</sequence>
<dbReference type="Pfam" id="PF02752">
    <property type="entry name" value="Arrestin_C"/>
    <property type="match status" value="1"/>
</dbReference>
<feature type="compositionally biased region" description="Pro residues" evidence="1">
    <location>
        <begin position="435"/>
        <end position="450"/>
    </location>
</feature>
<gene>
    <name evidence="3" type="ORF">O0I10_007202</name>
</gene>
<dbReference type="Gene3D" id="2.60.40.640">
    <property type="match status" value="2"/>
</dbReference>
<dbReference type="InterPro" id="IPR014752">
    <property type="entry name" value="Arrestin-like_C"/>
</dbReference>
<feature type="domain" description="Arrestin C-terminal-like" evidence="2">
    <location>
        <begin position="181"/>
        <end position="345"/>
    </location>
</feature>